<accession>A0A9W9W8A2</accession>
<dbReference type="RefSeq" id="XP_056492454.1">
    <property type="nucleotide sequence ID" value="XM_056626659.1"/>
</dbReference>
<gene>
    <name evidence="2" type="ORF">N7509_002022</name>
</gene>
<evidence type="ECO:0000259" key="1">
    <source>
        <dbReference type="Pfam" id="PF00887"/>
    </source>
</evidence>
<dbReference type="InterPro" id="IPR000582">
    <property type="entry name" value="Acyl-CoA-binding_protein"/>
</dbReference>
<dbReference type="InterPro" id="IPR035984">
    <property type="entry name" value="Acyl-CoA-binding_sf"/>
</dbReference>
<dbReference type="Pfam" id="PF00887">
    <property type="entry name" value="ACBP"/>
    <property type="match status" value="1"/>
</dbReference>
<dbReference type="OrthoDB" id="346910at2759"/>
<dbReference type="SUPFAM" id="SSF47027">
    <property type="entry name" value="Acyl-CoA binding protein"/>
    <property type="match status" value="1"/>
</dbReference>
<organism evidence="2 3">
    <name type="scientific">Penicillium cosmopolitanum</name>
    <dbReference type="NCBI Taxonomy" id="1131564"/>
    <lineage>
        <taxon>Eukaryota</taxon>
        <taxon>Fungi</taxon>
        <taxon>Dikarya</taxon>
        <taxon>Ascomycota</taxon>
        <taxon>Pezizomycotina</taxon>
        <taxon>Eurotiomycetes</taxon>
        <taxon>Eurotiomycetidae</taxon>
        <taxon>Eurotiales</taxon>
        <taxon>Aspergillaceae</taxon>
        <taxon>Penicillium</taxon>
    </lineage>
</organism>
<dbReference type="AlphaFoldDB" id="A0A9W9W8A2"/>
<proteinExistence type="predicted"/>
<evidence type="ECO:0000313" key="3">
    <source>
        <dbReference type="Proteomes" id="UP001147747"/>
    </source>
</evidence>
<dbReference type="InterPro" id="IPR014352">
    <property type="entry name" value="FERM/acyl-CoA-bd_prot_sf"/>
</dbReference>
<sequence>MSDLTAFITALEAAQNGAQYSPEVQKAAAGINTDDLKKAYAAAEAQGNKAQIEDPAQSAALKAGFEFAAKLVLELQSAPDNTEKTNLYVHYKIGNGVKVDKPGMFDLVKKHLFSAYEKVIEAGNTAQGSQVAYIKQVVDLIAAKGLN</sequence>
<evidence type="ECO:0000313" key="2">
    <source>
        <dbReference type="EMBL" id="KAJ5408139.1"/>
    </source>
</evidence>
<dbReference type="GeneID" id="81365639"/>
<comment type="caution">
    <text evidence="2">The sequence shown here is derived from an EMBL/GenBank/DDBJ whole genome shotgun (WGS) entry which is preliminary data.</text>
</comment>
<dbReference type="GO" id="GO:0000062">
    <property type="term" value="F:fatty-acyl-CoA binding"/>
    <property type="evidence" value="ECO:0007669"/>
    <property type="project" value="InterPro"/>
</dbReference>
<name>A0A9W9W8A2_9EURO</name>
<reference evidence="2" key="2">
    <citation type="journal article" date="2023" name="IMA Fungus">
        <title>Comparative genomic study of the Penicillium genus elucidates a diverse pangenome and 15 lateral gene transfer events.</title>
        <authorList>
            <person name="Petersen C."/>
            <person name="Sorensen T."/>
            <person name="Nielsen M.R."/>
            <person name="Sondergaard T.E."/>
            <person name="Sorensen J.L."/>
            <person name="Fitzpatrick D.A."/>
            <person name="Frisvad J.C."/>
            <person name="Nielsen K.L."/>
        </authorList>
    </citation>
    <scope>NUCLEOTIDE SEQUENCE</scope>
    <source>
        <strain evidence="2">IBT 29677</strain>
    </source>
</reference>
<dbReference type="Proteomes" id="UP001147747">
    <property type="component" value="Unassembled WGS sequence"/>
</dbReference>
<reference evidence="2" key="1">
    <citation type="submission" date="2022-12" db="EMBL/GenBank/DDBJ databases">
        <authorList>
            <person name="Petersen C."/>
        </authorList>
    </citation>
    <scope>NUCLEOTIDE SEQUENCE</scope>
    <source>
        <strain evidence="2">IBT 29677</strain>
    </source>
</reference>
<dbReference type="Gene3D" id="1.20.80.10">
    <property type="match status" value="1"/>
</dbReference>
<dbReference type="EMBL" id="JAPZBU010000004">
    <property type="protein sequence ID" value="KAJ5408139.1"/>
    <property type="molecule type" value="Genomic_DNA"/>
</dbReference>
<feature type="domain" description="ACB" evidence="1">
    <location>
        <begin position="63"/>
        <end position="136"/>
    </location>
</feature>
<keyword evidence="3" id="KW-1185">Reference proteome</keyword>
<protein>
    <recommendedName>
        <fullName evidence="1">ACB domain-containing protein</fullName>
    </recommendedName>
</protein>